<comment type="caution">
    <text evidence="2">The sequence shown here is derived from an EMBL/GenBank/DDBJ whole genome shotgun (WGS) entry which is preliminary data.</text>
</comment>
<evidence type="ECO:0000313" key="2">
    <source>
        <dbReference type="EMBL" id="GAJ17758.1"/>
    </source>
</evidence>
<dbReference type="AlphaFoldDB" id="X1UJX7"/>
<dbReference type="InterPro" id="IPR052911">
    <property type="entry name" value="Corrinoid_activation_enz"/>
</dbReference>
<gene>
    <name evidence="2" type="ORF">S12H4_62313</name>
</gene>
<dbReference type="InterPro" id="IPR041414">
    <property type="entry name" value="Raco-like_middle"/>
</dbReference>
<dbReference type="Pfam" id="PF17651">
    <property type="entry name" value="Raco_middle"/>
    <property type="match status" value="1"/>
</dbReference>
<feature type="non-terminal residue" evidence="2">
    <location>
        <position position="1"/>
    </location>
</feature>
<name>X1UJX7_9ZZZZ</name>
<sequence length="86" mass="9420">KTVVATINEIIKELKAQSQVDVEHIGHIILAGNTTMTQILLGLDPKYIRLAPYIPVANFFPPVRANSLGIEVGKQVYLFTFPSVAS</sequence>
<evidence type="ECO:0000259" key="1">
    <source>
        <dbReference type="Pfam" id="PF17651"/>
    </source>
</evidence>
<dbReference type="EMBL" id="BARW01041743">
    <property type="protein sequence ID" value="GAJ17758.1"/>
    <property type="molecule type" value="Genomic_DNA"/>
</dbReference>
<dbReference type="Gene3D" id="3.30.420.480">
    <property type="entry name" value="Domain of unknown function (DUF4445)"/>
    <property type="match status" value="1"/>
</dbReference>
<accession>X1UJX7</accession>
<reference evidence="2" key="1">
    <citation type="journal article" date="2014" name="Front. Microbiol.">
        <title>High frequency of phylogenetically diverse reductive dehalogenase-homologous genes in deep subseafloor sedimentary metagenomes.</title>
        <authorList>
            <person name="Kawai M."/>
            <person name="Futagami T."/>
            <person name="Toyoda A."/>
            <person name="Takaki Y."/>
            <person name="Nishi S."/>
            <person name="Hori S."/>
            <person name="Arai W."/>
            <person name="Tsubouchi T."/>
            <person name="Morono Y."/>
            <person name="Uchiyama I."/>
            <person name="Ito T."/>
            <person name="Fujiyama A."/>
            <person name="Inagaki F."/>
            <person name="Takami H."/>
        </authorList>
    </citation>
    <scope>NUCLEOTIDE SEQUENCE</scope>
    <source>
        <strain evidence="2">Expedition CK06-06</strain>
    </source>
</reference>
<feature type="non-terminal residue" evidence="2">
    <location>
        <position position="86"/>
    </location>
</feature>
<organism evidence="2">
    <name type="scientific">marine sediment metagenome</name>
    <dbReference type="NCBI Taxonomy" id="412755"/>
    <lineage>
        <taxon>unclassified sequences</taxon>
        <taxon>metagenomes</taxon>
        <taxon>ecological metagenomes</taxon>
    </lineage>
</organism>
<dbReference type="PANTHER" id="PTHR42895">
    <property type="entry name" value="IRON-SULFUR CLUSTER-BINDING PROTEIN-RELATED"/>
    <property type="match status" value="1"/>
</dbReference>
<dbReference type="PANTHER" id="PTHR42895:SF1">
    <property type="entry name" value="IRON-SULFUR CLUSTER PROTEIN"/>
    <property type="match status" value="1"/>
</dbReference>
<proteinExistence type="predicted"/>
<protein>
    <recommendedName>
        <fullName evidence="1">RACo-like middle region domain-containing protein</fullName>
    </recommendedName>
</protein>
<dbReference type="InterPro" id="IPR042259">
    <property type="entry name" value="Raco-like_middle_sf"/>
</dbReference>
<feature type="domain" description="RACo-like middle region" evidence="1">
    <location>
        <begin position="2"/>
        <end position="86"/>
    </location>
</feature>